<protein>
    <recommendedName>
        <fullName evidence="5">DUF4190 domain-containing protein</fullName>
    </recommendedName>
</protein>
<keyword evidence="2" id="KW-0472">Membrane</keyword>
<dbReference type="RefSeq" id="WP_139464806.1">
    <property type="nucleotide sequence ID" value="NZ_VDHJ01000003.1"/>
</dbReference>
<keyword evidence="2" id="KW-0812">Transmembrane</keyword>
<keyword evidence="4" id="KW-1185">Reference proteome</keyword>
<dbReference type="Proteomes" id="UP000312032">
    <property type="component" value="Unassembled WGS sequence"/>
</dbReference>
<gene>
    <name evidence="3" type="ORF">FHE74_02260</name>
</gene>
<dbReference type="AlphaFoldDB" id="A0A5C4U4K9"/>
<evidence type="ECO:0000256" key="2">
    <source>
        <dbReference type="SAM" id="Phobius"/>
    </source>
</evidence>
<evidence type="ECO:0000256" key="1">
    <source>
        <dbReference type="SAM" id="MobiDB-lite"/>
    </source>
</evidence>
<reference evidence="3 4" key="1">
    <citation type="submission" date="2019-06" db="EMBL/GenBank/DDBJ databases">
        <authorList>
            <person name="Li J."/>
        </authorList>
    </citation>
    <scope>NUCLEOTIDE SEQUENCE [LARGE SCALE GENOMIC DNA]</scope>
    <source>
        <strain evidence="3 4">LMG 28165</strain>
    </source>
</reference>
<organism evidence="3 4">
    <name type="scientific">Corynebacterium tapiri</name>
    <dbReference type="NCBI Taxonomy" id="1448266"/>
    <lineage>
        <taxon>Bacteria</taxon>
        <taxon>Bacillati</taxon>
        <taxon>Actinomycetota</taxon>
        <taxon>Actinomycetes</taxon>
        <taxon>Mycobacteriales</taxon>
        <taxon>Corynebacteriaceae</taxon>
        <taxon>Corynebacterium</taxon>
    </lineage>
</organism>
<accession>A0A5C4U4K9</accession>
<proteinExistence type="predicted"/>
<comment type="caution">
    <text evidence="3">The sequence shown here is derived from an EMBL/GenBank/DDBJ whole genome shotgun (WGS) entry which is preliminary data.</text>
</comment>
<sequence>MSTPNNGGLNPFDGNKDFGASNSEPAAANPVSSYPGAGTPAPQGEPGYAGYTTPDYGTPQFTGDVPVRKNGLALAALILGLVGFVLMLLFIGLIGISPLLGLIGLILGIVALVKAKNYTEGYKRKGMAITGIVFSVLTLVASALLYALFGAVLSIPGIMDCMSLQDSAAIEQCVTNTMENQTT</sequence>
<dbReference type="EMBL" id="VDHJ01000003">
    <property type="protein sequence ID" value="TNL99200.1"/>
    <property type="molecule type" value="Genomic_DNA"/>
</dbReference>
<keyword evidence="2" id="KW-1133">Transmembrane helix</keyword>
<evidence type="ECO:0000313" key="3">
    <source>
        <dbReference type="EMBL" id="TNL99200.1"/>
    </source>
</evidence>
<feature type="transmembrane region" description="Helical" evidence="2">
    <location>
        <begin position="127"/>
        <end position="149"/>
    </location>
</feature>
<evidence type="ECO:0008006" key="5">
    <source>
        <dbReference type="Google" id="ProtNLM"/>
    </source>
</evidence>
<evidence type="ECO:0000313" key="4">
    <source>
        <dbReference type="Proteomes" id="UP000312032"/>
    </source>
</evidence>
<feature type="transmembrane region" description="Helical" evidence="2">
    <location>
        <begin position="99"/>
        <end position="115"/>
    </location>
</feature>
<feature type="region of interest" description="Disordered" evidence="1">
    <location>
        <begin position="1"/>
        <end position="49"/>
    </location>
</feature>
<name>A0A5C4U4K9_9CORY</name>
<feature type="transmembrane region" description="Helical" evidence="2">
    <location>
        <begin position="72"/>
        <end position="93"/>
    </location>
</feature>